<keyword evidence="2" id="KW-1185">Reference proteome</keyword>
<dbReference type="RefSeq" id="WP_162362424.1">
    <property type="nucleotide sequence ID" value="NZ_CP047591.1"/>
</dbReference>
<protein>
    <submittedName>
        <fullName evidence="1">Uncharacterized protein</fullName>
    </submittedName>
</protein>
<proteinExistence type="predicted"/>
<accession>A0A6P1MLX9</accession>
<dbReference type="Proteomes" id="UP000463883">
    <property type="component" value="Chromosome"/>
</dbReference>
<sequence>MTVYYGNNRNRDNYYYNSSEDYYDDMSNPVSNCSRFERRHDFSTFNMSDYMSCENCRHLSSDNKCIARADTHNGSME</sequence>
<evidence type="ECO:0000313" key="2">
    <source>
        <dbReference type="Proteomes" id="UP000463883"/>
    </source>
</evidence>
<dbReference type="EMBL" id="CP047591">
    <property type="protein sequence ID" value="QHI72656.1"/>
    <property type="molecule type" value="Genomic_DNA"/>
</dbReference>
<name>A0A6P1MLX9_9FIRM</name>
<reference evidence="1 2" key="1">
    <citation type="submission" date="2020-01" db="EMBL/GenBank/DDBJ databases">
        <title>Genomic analysis of Aminipila sp. CBA3637.</title>
        <authorList>
            <person name="Kim Y.B."/>
            <person name="Roh S.W."/>
        </authorList>
    </citation>
    <scope>NUCLEOTIDE SEQUENCE [LARGE SCALE GENOMIC DNA]</scope>
    <source>
        <strain evidence="1 2">CBA3637</strain>
    </source>
</reference>
<dbReference type="KEGG" id="amic:Ami3637_09825"/>
<evidence type="ECO:0000313" key="1">
    <source>
        <dbReference type="EMBL" id="QHI72656.1"/>
    </source>
</evidence>
<gene>
    <name evidence="1" type="ORF">Ami3637_09825</name>
</gene>
<organism evidence="1 2">
    <name type="scientific">Aminipila terrae</name>
    <dbReference type="NCBI Taxonomy" id="2697030"/>
    <lineage>
        <taxon>Bacteria</taxon>
        <taxon>Bacillati</taxon>
        <taxon>Bacillota</taxon>
        <taxon>Clostridia</taxon>
        <taxon>Peptostreptococcales</taxon>
        <taxon>Anaerovoracaceae</taxon>
        <taxon>Aminipila</taxon>
    </lineage>
</organism>
<dbReference type="AlphaFoldDB" id="A0A6P1MLX9"/>